<evidence type="ECO:0000313" key="3">
    <source>
        <dbReference type="Proteomes" id="UP000887575"/>
    </source>
</evidence>
<accession>A0AAF3EBG8</accession>
<name>A0AAF3EBG8_9BILA</name>
<dbReference type="InterPro" id="IPR027095">
    <property type="entry name" value="Golgin-45"/>
</dbReference>
<dbReference type="PANTHER" id="PTHR13066:SF2">
    <property type="entry name" value="GOLGIN-45"/>
    <property type="match status" value="1"/>
</dbReference>
<dbReference type="GO" id="GO:0007030">
    <property type="term" value="P:Golgi organization"/>
    <property type="evidence" value="ECO:0007669"/>
    <property type="project" value="InterPro"/>
</dbReference>
<evidence type="ECO:0000256" key="1">
    <source>
        <dbReference type="SAM" id="Coils"/>
    </source>
</evidence>
<dbReference type="GO" id="GO:0000139">
    <property type="term" value="C:Golgi membrane"/>
    <property type="evidence" value="ECO:0007669"/>
    <property type="project" value="TreeGrafter"/>
</dbReference>
<keyword evidence="3" id="KW-1185">Reference proteome</keyword>
<dbReference type="GO" id="GO:0043001">
    <property type="term" value="P:Golgi to plasma membrane protein transport"/>
    <property type="evidence" value="ECO:0007669"/>
    <property type="project" value="InterPro"/>
</dbReference>
<feature type="transmembrane region" description="Helical" evidence="2">
    <location>
        <begin position="15"/>
        <end position="32"/>
    </location>
</feature>
<feature type="coiled-coil region" evidence="1">
    <location>
        <begin position="147"/>
        <end position="235"/>
    </location>
</feature>
<proteinExistence type="predicted"/>
<dbReference type="WBParaSite" id="MBELARI_LOCUS11294">
    <property type="protein sequence ID" value="MBELARI_LOCUS11294"/>
    <property type="gene ID" value="MBELARI_LOCUS11294"/>
</dbReference>
<dbReference type="Proteomes" id="UP000887575">
    <property type="component" value="Unassembled WGS sequence"/>
</dbReference>
<dbReference type="AlphaFoldDB" id="A0AAF3EBG8"/>
<dbReference type="PANTHER" id="PTHR13066">
    <property type="entry name" value="BASIC LEUCINE ZIPPER NUCLEAR FACTOR 1 BLZF1 PROTEIN"/>
    <property type="match status" value="1"/>
</dbReference>
<protein>
    <submittedName>
        <fullName evidence="4">Golgin-45</fullName>
    </submittedName>
</protein>
<sequence>MRLETKEQKKLGKPVVIRPTILFLFPLFYLLLNDSFTLEDYYQLLIQNKTAQPEEMPPQTVTAPIVQEPHPTDPFPETSKQDLKKKKFVPWEPFKAAPAADRKGSQPENLPEKLIPYKTNGEVDDVKSLVTVPLVDTRRLMMLRAERIEESDVIAHLEEQLQAAETQILIERDLNTELKRLLVATVDDDWQCHVNSLSQDKVTLARRLDQYANKLQNEDEEMEALKIERDVWKCKFLAMSIRVDEVKARNETLLKILRCAQHTISDIGSNGVVEELKERIASFTSLDLSRLVERSPAEEKYSRPAVNYHNLTIACCKNCTGREIHLL</sequence>
<keyword evidence="2" id="KW-1133">Transmembrane helix</keyword>
<evidence type="ECO:0000256" key="2">
    <source>
        <dbReference type="SAM" id="Phobius"/>
    </source>
</evidence>
<reference evidence="4" key="1">
    <citation type="submission" date="2024-02" db="UniProtKB">
        <authorList>
            <consortium name="WormBaseParasite"/>
        </authorList>
    </citation>
    <scope>IDENTIFICATION</scope>
</reference>
<evidence type="ECO:0000313" key="4">
    <source>
        <dbReference type="WBParaSite" id="MBELARI_LOCUS11294"/>
    </source>
</evidence>
<keyword evidence="2" id="KW-0812">Transmembrane</keyword>
<keyword evidence="1" id="KW-0175">Coiled coil</keyword>
<keyword evidence="2" id="KW-0472">Membrane</keyword>
<organism evidence="3 4">
    <name type="scientific">Mesorhabditis belari</name>
    <dbReference type="NCBI Taxonomy" id="2138241"/>
    <lineage>
        <taxon>Eukaryota</taxon>
        <taxon>Metazoa</taxon>
        <taxon>Ecdysozoa</taxon>
        <taxon>Nematoda</taxon>
        <taxon>Chromadorea</taxon>
        <taxon>Rhabditida</taxon>
        <taxon>Rhabditina</taxon>
        <taxon>Rhabditomorpha</taxon>
        <taxon>Rhabditoidea</taxon>
        <taxon>Rhabditidae</taxon>
        <taxon>Mesorhabditinae</taxon>
        <taxon>Mesorhabditis</taxon>
    </lineage>
</organism>